<dbReference type="Proteomes" id="UP000540989">
    <property type="component" value="Unassembled WGS sequence"/>
</dbReference>
<keyword evidence="3" id="KW-1185">Reference proteome</keyword>
<dbReference type="PROSITE" id="PS51061">
    <property type="entry name" value="R3H"/>
    <property type="match status" value="1"/>
</dbReference>
<evidence type="ECO:0000313" key="2">
    <source>
        <dbReference type="EMBL" id="MBB5057381.1"/>
    </source>
</evidence>
<dbReference type="AlphaFoldDB" id="A0A7W7ZCI7"/>
<evidence type="ECO:0000313" key="3">
    <source>
        <dbReference type="Proteomes" id="UP000540989"/>
    </source>
</evidence>
<accession>A0A7W7ZCI7</accession>
<comment type="caution">
    <text evidence="2">The sequence shown here is derived from an EMBL/GenBank/DDBJ whole genome shotgun (WGS) entry which is preliminary data.</text>
</comment>
<name>A0A7W7ZCI7_9BACT</name>
<dbReference type="GO" id="GO:0003723">
    <property type="term" value="F:RNA binding"/>
    <property type="evidence" value="ECO:0007669"/>
    <property type="project" value="InterPro"/>
</dbReference>
<dbReference type="InterPro" id="IPR039247">
    <property type="entry name" value="KhpB"/>
</dbReference>
<organism evidence="2 3">
    <name type="scientific">Granulicella aggregans</name>
    <dbReference type="NCBI Taxonomy" id="474949"/>
    <lineage>
        <taxon>Bacteria</taxon>
        <taxon>Pseudomonadati</taxon>
        <taxon>Acidobacteriota</taxon>
        <taxon>Terriglobia</taxon>
        <taxon>Terriglobales</taxon>
        <taxon>Acidobacteriaceae</taxon>
        <taxon>Granulicella</taxon>
    </lineage>
</organism>
<sequence>MRNRQEISKRIAELVQLLSDMGELEIRAEISFDEGPPGSNEPRMLVYLTGRDTPILIADNGRVLEAIESLSLDMLGLSGTEREKIRFDAGNFLAEQRLRLRQIARMAIRHVEFSGSPHVFPPMSARDRKLLGDALHPSGLSYETLGQQSAQWVVLFPKELTGPMGNSEARYSSHN</sequence>
<gene>
    <name evidence="2" type="ORF">HDF16_002066</name>
</gene>
<proteinExistence type="predicted"/>
<dbReference type="Gene3D" id="3.30.1370.50">
    <property type="entry name" value="R3H-like domain"/>
    <property type="match status" value="1"/>
</dbReference>
<reference evidence="2 3" key="1">
    <citation type="submission" date="2020-08" db="EMBL/GenBank/DDBJ databases">
        <title>Genomic Encyclopedia of Type Strains, Phase IV (KMG-V): Genome sequencing to study the core and pangenomes of soil and plant-associated prokaryotes.</title>
        <authorList>
            <person name="Whitman W."/>
        </authorList>
    </citation>
    <scope>NUCLEOTIDE SEQUENCE [LARGE SCALE GENOMIC DNA]</scope>
    <source>
        <strain evidence="2 3">M8UP14</strain>
    </source>
</reference>
<dbReference type="InterPro" id="IPR036867">
    <property type="entry name" value="R3H_dom_sf"/>
</dbReference>
<dbReference type="PANTHER" id="PTHR35800:SF1">
    <property type="entry name" value="RNA-BINDING PROTEIN KHPB"/>
    <property type="match status" value="1"/>
</dbReference>
<feature type="domain" description="R3H" evidence="1">
    <location>
        <begin position="94"/>
        <end position="159"/>
    </location>
</feature>
<dbReference type="RefSeq" id="WP_184216060.1">
    <property type="nucleotide sequence ID" value="NZ_JACHIP010000002.1"/>
</dbReference>
<protein>
    <submittedName>
        <fullName evidence="2">SpoIIIJ-associated protein</fullName>
    </submittedName>
</protein>
<evidence type="ECO:0000259" key="1">
    <source>
        <dbReference type="PROSITE" id="PS51061"/>
    </source>
</evidence>
<dbReference type="PANTHER" id="PTHR35800">
    <property type="entry name" value="PROTEIN JAG"/>
    <property type="match status" value="1"/>
</dbReference>
<dbReference type="InterPro" id="IPR001374">
    <property type="entry name" value="R3H_dom"/>
</dbReference>
<dbReference type="EMBL" id="JACHIP010000002">
    <property type="protein sequence ID" value="MBB5057381.1"/>
    <property type="molecule type" value="Genomic_DNA"/>
</dbReference>